<dbReference type="Gene3D" id="3.40.50.1000">
    <property type="entry name" value="HAD superfamily/HAD-like"/>
    <property type="match status" value="1"/>
</dbReference>
<dbReference type="GO" id="GO:0008252">
    <property type="term" value="F:nucleotidase activity"/>
    <property type="evidence" value="ECO:0007669"/>
    <property type="project" value="TreeGrafter"/>
</dbReference>
<evidence type="ECO:0000313" key="3">
    <source>
        <dbReference type="Proteomes" id="UP000308092"/>
    </source>
</evidence>
<dbReference type="RefSeq" id="XP_033423506.1">
    <property type="nucleotide sequence ID" value="XM_033572954.1"/>
</dbReference>
<evidence type="ECO:0008006" key="5">
    <source>
        <dbReference type="Google" id="ProtNLM"/>
    </source>
</evidence>
<dbReference type="InterPro" id="IPR052791">
    <property type="entry name" value="SSM1_domain"/>
</dbReference>
<dbReference type="Proteomes" id="UP000308092">
    <property type="component" value="Unassembled WGS sequence"/>
</dbReference>
<dbReference type="Proteomes" id="UP000324241">
    <property type="component" value="Unassembled WGS sequence"/>
</dbReference>
<dbReference type="SFLD" id="SFLDG01129">
    <property type="entry name" value="C1.5:_HAD__Beta-PGM__Phosphata"/>
    <property type="match status" value="1"/>
</dbReference>
<keyword evidence="3" id="KW-1185">Reference proteome</keyword>
<gene>
    <name evidence="1" type="ORF">ATNIH1004_008343</name>
    <name evidence="2" type="ORF">EYZ11_001719</name>
</gene>
<accession>A0A4S3JUA3</accession>
<name>A0A4S3JUA3_9EURO</name>
<comment type="caution">
    <text evidence="2">The sequence shown here is derived from an EMBL/GenBank/DDBJ whole genome shotgun (WGS) entry which is preliminary data.</text>
</comment>
<dbReference type="NCBIfam" id="TIGR01509">
    <property type="entry name" value="HAD-SF-IA-v3"/>
    <property type="match status" value="1"/>
</dbReference>
<dbReference type="VEuPathDB" id="FungiDB:EYZ11_001719"/>
<dbReference type="GO" id="GO:0006206">
    <property type="term" value="P:pyrimidine nucleobase metabolic process"/>
    <property type="evidence" value="ECO:0007669"/>
    <property type="project" value="TreeGrafter"/>
</dbReference>
<dbReference type="InterPro" id="IPR036412">
    <property type="entry name" value="HAD-like_sf"/>
</dbReference>
<dbReference type="NCBIfam" id="TIGR01993">
    <property type="entry name" value="Pyr-5-nucltdase"/>
    <property type="match status" value="1"/>
</dbReference>
<evidence type="ECO:0000313" key="4">
    <source>
        <dbReference type="Proteomes" id="UP000324241"/>
    </source>
</evidence>
<sequence length="240" mass="27790">MSSVSHFTEPDPRPVLFFDIDNCLYSRGCNIFDEMQKLINKFFTTHLSLTVDDAHHLHMKYYKQYGLAIEGLARHHKIDPLVFNHEVDDALPLDNILKPDPKLRKLLEDIDRDKVRLWLLTNAYVTHAKRVIKLLGVDDMFEGVTYCDYSQTPLVCKPSQTMYEKAEKEAKAPSKDKCYFVDDSHLNCKHAADRGWITAHLVEPDIALPSTPASQYLIRNLEELRTCFPHLFKHDTTTDD</sequence>
<dbReference type="PANTHER" id="PTHR47438:SF1">
    <property type="entry name" value="PHOSPHATE METABOLISM PROTEIN 8-RELATED"/>
    <property type="match status" value="1"/>
</dbReference>
<protein>
    <recommendedName>
        <fullName evidence="5">Pyrimidine 5'-nucleotidase</fullName>
    </recommendedName>
</protein>
<dbReference type="GeneID" id="54331045"/>
<dbReference type="SUPFAM" id="SSF56784">
    <property type="entry name" value="HAD-like"/>
    <property type="match status" value="1"/>
</dbReference>
<dbReference type="STRING" id="1220188.A0A4S3JUA3"/>
<dbReference type="OrthoDB" id="1065058at2759"/>
<dbReference type="SFLD" id="SFLDG01132">
    <property type="entry name" value="C1.5.3:_5'-Nucleotidase_Like"/>
    <property type="match status" value="1"/>
</dbReference>
<dbReference type="InterPro" id="IPR006439">
    <property type="entry name" value="HAD-SF_hydro_IA"/>
</dbReference>
<organism evidence="2 3">
    <name type="scientific">Aspergillus tanneri</name>
    <dbReference type="NCBI Taxonomy" id="1220188"/>
    <lineage>
        <taxon>Eukaryota</taxon>
        <taxon>Fungi</taxon>
        <taxon>Dikarya</taxon>
        <taxon>Ascomycota</taxon>
        <taxon>Pezizomycotina</taxon>
        <taxon>Eurotiomycetes</taxon>
        <taxon>Eurotiomycetidae</taxon>
        <taxon>Eurotiales</taxon>
        <taxon>Aspergillaceae</taxon>
        <taxon>Aspergillus</taxon>
        <taxon>Aspergillus subgen. Circumdati</taxon>
    </lineage>
</organism>
<dbReference type="EMBL" id="SOSA01000034">
    <property type="protein sequence ID" value="THC98811.1"/>
    <property type="molecule type" value="Genomic_DNA"/>
</dbReference>
<dbReference type="GO" id="GO:0009166">
    <property type="term" value="P:nucleotide catabolic process"/>
    <property type="evidence" value="ECO:0007669"/>
    <property type="project" value="TreeGrafter"/>
</dbReference>
<dbReference type="Pfam" id="PF00702">
    <property type="entry name" value="Hydrolase"/>
    <property type="match status" value="1"/>
</dbReference>
<dbReference type="SFLD" id="SFLDS00003">
    <property type="entry name" value="Haloacid_Dehalogenase"/>
    <property type="match status" value="1"/>
</dbReference>
<dbReference type="InterPro" id="IPR023214">
    <property type="entry name" value="HAD_sf"/>
</dbReference>
<reference evidence="2 3" key="1">
    <citation type="submission" date="2019-03" db="EMBL/GenBank/DDBJ databases">
        <title>The genome sequence of a newly discovered highly antifungal drug resistant Aspergillus species, Aspergillus tanneri NIH 1004.</title>
        <authorList>
            <person name="Mounaud S."/>
            <person name="Singh I."/>
            <person name="Joardar V."/>
            <person name="Pakala S."/>
            <person name="Pakala S."/>
            <person name="Venepally P."/>
            <person name="Hoover J."/>
            <person name="Nierman W."/>
            <person name="Chung J."/>
            <person name="Losada L."/>
        </authorList>
    </citation>
    <scope>NUCLEOTIDE SEQUENCE [LARGE SCALE GENOMIC DNA]</scope>
    <source>
        <strain evidence="2 3">NIH1004</strain>
    </source>
</reference>
<reference evidence="1 4" key="2">
    <citation type="submission" date="2019-08" db="EMBL/GenBank/DDBJ databases">
        <title>The genome sequence of a newly discovered highly antifungal drug resistant Aspergillus species, Aspergillus tanneri NIH 1004.</title>
        <authorList>
            <person name="Mounaud S."/>
            <person name="Singh I."/>
            <person name="Joardar V."/>
            <person name="Pakala S."/>
            <person name="Pakala S."/>
            <person name="Venepally P."/>
            <person name="Chung J.K."/>
            <person name="Losada L."/>
            <person name="Nierman W.C."/>
        </authorList>
    </citation>
    <scope>NUCLEOTIDE SEQUENCE [LARGE SCALE GENOMIC DNA]</scope>
    <source>
        <strain evidence="1 4">NIH1004</strain>
    </source>
</reference>
<dbReference type="InterPro" id="IPR010237">
    <property type="entry name" value="Pyr-5-nucltdase"/>
</dbReference>
<dbReference type="PANTHER" id="PTHR47438">
    <property type="entry name" value="PHOSPHATE METABOLISM PROTEIN 8-RELATED"/>
    <property type="match status" value="1"/>
</dbReference>
<proteinExistence type="predicted"/>
<dbReference type="EMBL" id="QUQM01000006">
    <property type="protein sequence ID" value="KAA8644145.1"/>
    <property type="molecule type" value="Genomic_DNA"/>
</dbReference>
<evidence type="ECO:0000313" key="2">
    <source>
        <dbReference type="EMBL" id="THC98811.1"/>
    </source>
</evidence>
<evidence type="ECO:0000313" key="1">
    <source>
        <dbReference type="EMBL" id="KAA8644145.1"/>
    </source>
</evidence>
<dbReference type="AlphaFoldDB" id="A0A4S3JUA3"/>
<dbReference type="Gene3D" id="1.10.150.450">
    <property type="match status" value="1"/>
</dbReference>